<dbReference type="EMBL" id="FMUX01000005">
    <property type="protein sequence ID" value="SCY21961.1"/>
    <property type="molecule type" value="Genomic_DNA"/>
</dbReference>
<dbReference type="RefSeq" id="WP_175469602.1">
    <property type="nucleotide sequence ID" value="NZ_FMUX01000005.1"/>
</dbReference>
<keyword evidence="3 5" id="KW-0732">Signal</keyword>
<dbReference type="GO" id="GO:0046872">
    <property type="term" value="F:metal ion binding"/>
    <property type="evidence" value="ECO:0007669"/>
    <property type="project" value="UniProtKB-KW"/>
</dbReference>
<evidence type="ECO:0000256" key="4">
    <source>
        <dbReference type="PIRSR" id="PIRSR031924-50"/>
    </source>
</evidence>
<keyword evidence="1 4" id="KW-0597">Phosphoprotein</keyword>
<dbReference type="Proteomes" id="UP000198870">
    <property type="component" value="Unassembled WGS sequence"/>
</dbReference>
<dbReference type="STRING" id="419481.SAMN05216233_105169"/>
<dbReference type="Pfam" id="PF01663">
    <property type="entry name" value="Phosphodiest"/>
    <property type="match status" value="1"/>
</dbReference>
<dbReference type="Gene3D" id="3.30.1360.150">
    <property type="match status" value="1"/>
</dbReference>
<dbReference type="Gene3D" id="3.40.720.10">
    <property type="entry name" value="Alkaline Phosphatase, subunit A"/>
    <property type="match status" value="1"/>
</dbReference>
<gene>
    <name evidence="6" type="ORF">SAMN05216233_105169</name>
</gene>
<name>A0A1G5E5E7_9BACT</name>
<dbReference type="GO" id="GO:0004035">
    <property type="term" value="F:alkaline phosphatase activity"/>
    <property type="evidence" value="ECO:0007669"/>
    <property type="project" value="InterPro"/>
</dbReference>
<dbReference type="InterPro" id="IPR017850">
    <property type="entry name" value="Alkaline_phosphatase_core_sf"/>
</dbReference>
<feature type="chain" id="PRO_5011780561" evidence="5">
    <location>
        <begin position="25"/>
        <end position="574"/>
    </location>
</feature>
<feature type="active site" description="Phosphothreonine intermediate" evidence="4">
    <location>
        <position position="81"/>
    </location>
</feature>
<protein>
    <submittedName>
        <fullName evidence="6">Type I phosphodiesterase / nucleotide pyrophosphatase</fullName>
    </submittedName>
</protein>
<keyword evidence="2" id="KW-0479">Metal-binding</keyword>
<evidence type="ECO:0000256" key="5">
    <source>
        <dbReference type="SAM" id="SignalP"/>
    </source>
</evidence>
<dbReference type="PANTHER" id="PTHR10151:SF120">
    <property type="entry name" value="BIS(5'-ADENOSYL)-TRIPHOSPHATASE"/>
    <property type="match status" value="1"/>
</dbReference>
<dbReference type="InterPro" id="IPR026263">
    <property type="entry name" value="Alkaline_phosphatase_prok"/>
</dbReference>
<evidence type="ECO:0000313" key="7">
    <source>
        <dbReference type="Proteomes" id="UP000198870"/>
    </source>
</evidence>
<dbReference type="CDD" id="cd16016">
    <property type="entry name" value="AP-SPAP"/>
    <property type="match status" value="1"/>
</dbReference>
<reference evidence="6 7" key="1">
    <citation type="submission" date="2016-10" db="EMBL/GenBank/DDBJ databases">
        <authorList>
            <person name="de Groot N.N."/>
        </authorList>
    </citation>
    <scope>NUCLEOTIDE SEQUENCE [LARGE SCALE GENOMIC DNA]</scope>
    <source>
        <strain evidence="6 7">AA1</strain>
    </source>
</reference>
<evidence type="ECO:0000256" key="1">
    <source>
        <dbReference type="ARBA" id="ARBA00022553"/>
    </source>
</evidence>
<proteinExistence type="predicted"/>
<evidence type="ECO:0000256" key="3">
    <source>
        <dbReference type="ARBA" id="ARBA00022729"/>
    </source>
</evidence>
<dbReference type="AlphaFoldDB" id="A0A1G5E5E7"/>
<feature type="signal peptide" evidence="5">
    <location>
        <begin position="1"/>
        <end position="24"/>
    </location>
</feature>
<dbReference type="PIRSF" id="PIRSF031924">
    <property type="entry name" value="Pi-irrepressible_AP"/>
    <property type="match status" value="1"/>
</dbReference>
<accession>A0A1G5E5E7</accession>
<evidence type="ECO:0000256" key="2">
    <source>
        <dbReference type="ARBA" id="ARBA00022723"/>
    </source>
</evidence>
<organism evidence="6 7">
    <name type="scientific">Desulfoluna spongiiphila</name>
    <dbReference type="NCBI Taxonomy" id="419481"/>
    <lineage>
        <taxon>Bacteria</taxon>
        <taxon>Pseudomonadati</taxon>
        <taxon>Thermodesulfobacteriota</taxon>
        <taxon>Desulfobacteria</taxon>
        <taxon>Desulfobacterales</taxon>
        <taxon>Desulfolunaceae</taxon>
        <taxon>Desulfoluna</taxon>
    </lineage>
</organism>
<dbReference type="PANTHER" id="PTHR10151">
    <property type="entry name" value="ECTONUCLEOTIDE PYROPHOSPHATASE/PHOSPHODIESTERASE"/>
    <property type="match status" value="1"/>
</dbReference>
<keyword evidence="7" id="KW-1185">Reference proteome</keyword>
<dbReference type="InterPro" id="IPR002591">
    <property type="entry name" value="Phosphodiest/P_Trfase"/>
</dbReference>
<dbReference type="SUPFAM" id="SSF53649">
    <property type="entry name" value="Alkaline phosphatase-like"/>
    <property type="match status" value="1"/>
</dbReference>
<evidence type="ECO:0000313" key="6">
    <source>
        <dbReference type="EMBL" id="SCY21961.1"/>
    </source>
</evidence>
<sequence>MKANRLIFWMFPLLMLVLITGADAKTAKGKPALVLQITIDQMRGDFPMRYKDRLGKGGLQYLMQQGTHYTNAHFRHADTETPVGHAALFTGTYPAHNGIVAGNWFDKDKGRVIYNCEDDRYPLIGKKPAQGEGRAPTNILSSTIGDELMLSNNSRSRMFSVSIKDRGAILPGGHTGKAFWYSKGDGSFVSSSYYYKTYPDWVTKWNGEKHADTYKDKAWELLHDPSTYVFGKDDDRPFEVDMFGLGTTFPHPVKGNAPHFYASLIATPFGDELTADFAKTLIKEEKLGKGPHTDFLAVSFSVTDYIGHLFGPSSLEVEDNILRVDKLLADLFRYVDEQVGLDRTLIILSSDHGMCEAPEYMASLGFEVGRLTSATIVKDTLAKALKKRLNVPETVIRLYEHPYVYLNEDEIGKTEYSVARVEATLAEEITRIPGIIGALTRTDLLKGAVAPTRTNMTILNNFHGKRSGNIHVIADQFWYFYYEMDTTTDIAAIHCSPWTYDTYVPLFFAGYGIPAQRIARPVTPYDIAPTLASLLDIKPPSGSVGTPLDEVLHQNASGENWVTASRTALPSAAK</sequence>